<dbReference type="Proteomes" id="UP000639606">
    <property type="component" value="Unassembled WGS sequence"/>
</dbReference>
<keyword evidence="2" id="KW-1185">Reference proteome</keyword>
<reference evidence="1" key="1">
    <citation type="journal article" date="2014" name="Int. J. Syst. Evol. Microbiol.">
        <title>Complete genome sequence of Corynebacterium casei LMG S-19264T (=DSM 44701T), isolated from a smear-ripened cheese.</title>
        <authorList>
            <consortium name="US DOE Joint Genome Institute (JGI-PGF)"/>
            <person name="Walter F."/>
            <person name="Albersmeier A."/>
            <person name="Kalinowski J."/>
            <person name="Ruckert C."/>
        </authorList>
    </citation>
    <scope>NUCLEOTIDE SEQUENCE</scope>
    <source>
        <strain evidence="1">JCM 3313</strain>
    </source>
</reference>
<gene>
    <name evidence="1" type="ORF">GCM10010185_71310</name>
</gene>
<name>A0A918AY40_9PSEU</name>
<dbReference type="AlphaFoldDB" id="A0A918AY40"/>
<proteinExistence type="predicted"/>
<evidence type="ECO:0000313" key="2">
    <source>
        <dbReference type="Proteomes" id="UP000639606"/>
    </source>
</evidence>
<organism evidence="1 2">
    <name type="scientific">Saccharothrix coeruleofusca</name>
    <dbReference type="NCBI Taxonomy" id="33919"/>
    <lineage>
        <taxon>Bacteria</taxon>
        <taxon>Bacillati</taxon>
        <taxon>Actinomycetota</taxon>
        <taxon>Actinomycetes</taxon>
        <taxon>Pseudonocardiales</taxon>
        <taxon>Pseudonocardiaceae</taxon>
        <taxon>Saccharothrix</taxon>
    </lineage>
</organism>
<dbReference type="EMBL" id="BMRG01000035">
    <property type="protein sequence ID" value="GGP87424.1"/>
    <property type="molecule type" value="Genomic_DNA"/>
</dbReference>
<reference evidence="1" key="2">
    <citation type="submission" date="2020-09" db="EMBL/GenBank/DDBJ databases">
        <authorList>
            <person name="Sun Q."/>
            <person name="Ohkuma M."/>
        </authorList>
    </citation>
    <scope>NUCLEOTIDE SEQUENCE</scope>
    <source>
        <strain evidence="1">JCM 3313</strain>
    </source>
</reference>
<dbReference type="Gene3D" id="3.30.530.20">
    <property type="match status" value="1"/>
</dbReference>
<accession>A0A918AY40</accession>
<protein>
    <recommendedName>
        <fullName evidence="3">Polyketide cyclase/dehydrase/lipid transport protein</fullName>
    </recommendedName>
</protein>
<dbReference type="SUPFAM" id="SSF55961">
    <property type="entry name" value="Bet v1-like"/>
    <property type="match status" value="1"/>
</dbReference>
<evidence type="ECO:0000313" key="1">
    <source>
        <dbReference type="EMBL" id="GGP87424.1"/>
    </source>
</evidence>
<dbReference type="InterPro" id="IPR023393">
    <property type="entry name" value="START-like_dom_sf"/>
</dbReference>
<comment type="caution">
    <text evidence="1">The sequence shown here is derived from an EMBL/GenBank/DDBJ whole genome shotgun (WGS) entry which is preliminary data.</text>
</comment>
<dbReference type="RefSeq" id="WP_189227735.1">
    <property type="nucleotide sequence ID" value="NZ_BMRG01000035.1"/>
</dbReference>
<evidence type="ECO:0008006" key="3">
    <source>
        <dbReference type="Google" id="ProtNLM"/>
    </source>
</evidence>
<sequence length="123" mass="13069">MAAVADIVLNTAADLTRAQAWLPAPLHVVGSGDGTVDVGWTPDGSTHRYQVRLDADEHRLEWRPVDHDGWPGHLRVVEGGAGASEVELQVEAGAGVAEDDVRAALDRALRGLAAEVEQNFNVS</sequence>